<dbReference type="Proteomes" id="UP000192639">
    <property type="component" value="Unassembled WGS sequence"/>
</dbReference>
<accession>A0A1Y1S4Q4</accession>
<evidence type="ECO:0000313" key="4">
    <source>
        <dbReference type="Proteomes" id="UP000192639"/>
    </source>
</evidence>
<dbReference type="GO" id="GO:0003676">
    <property type="term" value="F:nucleic acid binding"/>
    <property type="evidence" value="ECO:0007669"/>
    <property type="project" value="InterPro"/>
</dbReference>
<evidence type="ECO:0000313" key="3">
    <source>
        <dbReference type="EMBL" id="ORD93107.1"/>
    </source>
</evidence>
<comment type="caution">
    <text evidence="3">The sequence shown here is derived from an EMBL/GenBank/DDBJ whole genome shotgun (WGS) entry which is preliminary data.</text>
</comment>
<dbReference type="Gene3D" id="3.30.420.10">
    <property type="entry name" value="Ribonuclease H-like superfamily/Ribonuclease H"/>
    <property type="match status" value="1"/>
</dbReference>
<feature type="domain" description="Integrase catalytic" evidence="2">
    <location>
        <begin position="18"/>
        <end position="177"/>
    </location>
</feature>
<gene>
    <name evidence="3" type="primary">POL</name>
    <name evidence="3" type="ORF">ECANGB1_1239</name>
</gene>
<sequence length="350" mass="39587">MVGKPNQTPPVAPLHPIPAVNPPFTRVRFDMVGPLPTTKAGHKYLLTIMDVTTRYPEAIPVRSTHARVVLKALLNFFTHFGLPPEIQSDRGTNFTSKLFNKTMTEWGIKHFLSSAYHPQSQGALERHHQTLKTMLRAFCLEREKDWDEAVPYVLFAVREAPTESLGFSPNQLVFGHRVRGPLDLVREAWCAPHSDRPESLLKSVLRTRERLVKALEVAQQHLGAAPKKKRRYYDPKVKYYDFAPGEETTEVSGSELVVPAEHWGQCGVLLRERLQYLEGVQKKKFHCQSEGVITGVKPRDKRESSVYSVWSSNRDQIEEPLNVPPTKHFDTSAEIPEQAPEAGVNAAEAE</sequence>
<proteinExistence type="predicted"/>
<dbReference type="GO" id="GO:0015074">
    <property type="term" value="P:DNA integration"/>
    <property type="evidence" value="ECO:0007669"/>
    <property type="project" value="InterPro"/>
</dbReference>
<dbReference type="OrthoDB" id="2195316at2759"/>
<organism evidence="3 4">
    <name type="scientific">Enterospora canceri</name>
    <dbReference type="NCBI Taxonomy" id="1081671"/>
    <lineage>
        <taxon>Eukaryota</taxon>
        <taxon>Fungi</taxon>
        <taxon>Fungi incertae sedis</taxon>
        <taxon>Microsporidia</taxon>
        <taxon>Enterocytozoonidae</taxon>
        <taxon>Enterospora</taxon>
    </lineage>
</organism>
<dbReference type="Pfam" id="PF00665">
    <property type="entry name" value="rve"/>
    <property type="match status" value="1"/>
</dbReference>
<dbReference type="EMBL" id="LWDP01000211">
    <property type="protein sequence ID" value="ORD93107.1"/>
    <property type="molecule type" value="Genomic_DNA"/>
</dbReference>
<dbReference type="PANTHER" id="PTHR37984">
    <property type="entry name" value="PROTEIN CBG26694"/>
    <property type="match status" value="1"/>
</dbReference>
<dbReference type="FunFam" id="3.30.420.10:FF:000032">
    <property type="entry name" value="Retrovirus-related Pol polyprotein from transposon 297-like Protein"/>
    <property type="match status" value="1"/>
</dbReference>
<dbReference type="AlphaFoldDB" id="A0A1Y1S4Q4"/>
<keyword evidence="4" id="KW-1185">Reference proteome</keyword>
<name>A0A1Y1S4Q4_9MICR</name>
<feature type="non-terminal residue" evidence="3">
    <location>
        <position position="350"/>
    </location>
</feature>
<dbReference type="SUPFAM" id="SSF53098">
    <property type="entry name" value="Ribonuclease H-like"/>
    <property type="match status" value="1"/>
</dbReference>
<dbReference type="PROSITE" id="PS50994">
    <property type="entry name" value="INTEGRASE"/>
    <property type="match status" value="1"/>
</dbReference>
<dbReference type="InterPro" id="IPR036397">
    <property type="entry name" value="RNaseH_sf"/>
</dbReference>
<reference evidence="3 4" key="1">
    <citation type="journal article" date="2017" name="Environ. Microbiol.">
        <title>Decay of the glycolytic pathway and adaptation to intranuclear parasitism within Enterocytozoonidae microsporidia.</title>
        <authorList>
            <person name="Wiredu Boakye D."/>
            <person name="Jaroenlak P."/>
            <person name="Prachumwat A."/>
            <person name="Williams T.A."/>
            <person name="Bateman K.S."/>
            <person name="Itsathitphaisarn O."/>
            <person name="Sritunyalucksana K."/>
            <person name="Paszkiewicz K.H."/>
            <person name="Moore K.A."/>
            <person name="Stentiford G.D."/>
            <person name="Williams B.A."/>
        </authorList>
    </citation>
    <scope>NUCLEOTIDE SEQUENCE [LARGE SCALE GENOMIC DNA]</scope>
    <source>
        <strain evidence="3 4">GB1</strain>
    </source>
</reference>
<evidence type="ECO:0000256" key="1">
    <source>
        <dbReference type="SAM" id="MobiDB-lite"/>
    </source>
</evidence>
<dbReference type="GO" id="GO:0005634">
    <property type="term" value="C:nucleus"/>
    <property type="evidence" value="ECO:0007669"/>
    <property type="project" value="UniProtKB-ARBA"/>
</dbReference>
<feature type="region of interest" description="Disordered" evidence="1">
    <location>
        <begin position="317"/>
        <end position="350"/>
    </location>
</feature>
<dbReference type="InterPro" id="IPR012337">
    <property type="entry name" value="RNaseH-like_sf"/>
</dbReference>
<dbReference type="InterPro" id="IPR001584">
    <property type="entry name" value="Integrase_cat-core"/>
</dbReference>
<dbReference type="PANTHER" id="PTHR37984:SF15">
    <property type="entry name" value="INTEGRASE CATALYTIC DOMAIN-CONTAINING PROTEIN"/>
    <property type="match status" value="1"/>
</dbReference>
<evidence type="ECO:0000259" key="2">
    <source>
        <dbReference type="PROSITE" id="PS50994"/>
    </source>
</evidence>
<dbReference type="InterPro" id="IPR050951">
    <property type="entry name" value="Retrovirus_Pol_polyprotein"/>
</dbReference>
<dbReference type="VEuPathDB" id="MicrosporidiaDB:ECANGB1_1239"/>
<protein>
    <submittedName>
        <fullName evidence="3">POL</fullName>
    </submittedName>
</protein>